<protein>
    <recommendedName>
        <fullName evidence="2">CxC2-like cysteine cluster KDZ transposase-associated domain-containing protein</fullName>
    </recommendedName>
</protein>
<organism evidence="3 4">
    <name type="scientific">Panaeolus cyanescens</name>
    <dbReference type="NCBI Taxonomy" id="181874"/>
    <lineage>
        <taxon>Eukaryota</taxon>
        <taxon>Fungi</taxon>
        <taxon>Dikarya</taxon>
        <taxon>Basidiomycota</taxon>
        <taxon>Agaricomycotina</taxon>
        <taxon>Agaricomycetes</taxon>
        <taxon>Agaricomycetidae</taxon>
        <taxon>Agaricales</taxon>
        <taxon>Agaricineae</taxon>
        <taxon>Galeropsidaceae</taxon>
        <taxon>Panaeolus</taxon>
    </lineage>
</organism>
<dbReference type="InterPro" id="IPR040521">
    <property type="entry name" value="KDZ"/>
</dbReference>
<proteinExistence type="predicted"/>
<reference evidence="3 4" key="1">
    <citation type="journal article" date="2018" name="Evol. Lett.">
        <title>Horizontal gene cluster transfer increased hallucinogenic mushroom diversity.</title>
        <authorList>
            <person name="Reynolds H.T."/>
            <person name="Vijayakumar V."/>
            <person name="Gluck-Thaler E."/>
            <person name="Korotkin H.B."/>
            <person name="Matheny P.B."/>
            <person name="Slot J.C."/>
        </authorList>
    </citation>
    <scope>NUCLEOTIDE SEQUENCE [LARGE SCALE GENOMIC DNA]</scope>
    <source>
        <strain evidence="3 4">2629</strain>
    </source>
</reference>
<evidence type="ECO:0000259" key="2">
    <source>
        <dbReference type="Pfam" id="PF18803"/>
    </source>
</evidence>
<dbReference type="InParanoid" id="A0A409X4A7"/>
<dbReference type="Pfam" id="PF18803">
    <property type="entry name" value="CxC2"/>
    <property type="match status" value="1"/>
</dbReference>
<accession>A0A409X4A7</accession>
<dbReference type="AlphaFoldDB" id="A0A409X4A7"/>
<dbReference type="EMBL" id="NHTK01004682">
    <property type="protein sequence ID" value="PPQ85582.1"/>
    <property type="molecule type" value="Genomic_DNA"/>
</dbReference>
<feature type="domain" description="CxC2-like cysteine cluster KDZ transposase-associated" evidence="2">
    <location>
        <begin position="126"/>
        <end position="214"/>
    </location>
</feature>
<dbReference type="PANTHER" id="PTHR33096:SF1">
    <property type="entry name" value="CXC1-LIKE CYSTEINE CLUSTER ASSOCIATED WITH KDZ TRANSPOSASES DOMAIN-CONTAINING PROTEIN"/>
    <property type="match status" value="1"/>
</dbReference>
<keyword evidence="4" id="KW-1185">Reference proteome</keyword>
<feature type="non-terminal residue" evidence="3">
    <location>
        <position position="690"/>
    </location>
</feature>
<evidence type="ECO:0000313" key="4">
    <source>
        <dbReference type="Proteomes" id="UP000284842"/>
    </source>
</evidence>
<evidence type="ECO:0000313" key="3">
    <source>
        <dbReference type="EMBL" id="PPQ85582.1"/>
    </source>
</evidence>
<dbReference type="InterPro" id="IPR041457">
    <property type="entry name" value="CxC2_KDZ-assoc"/>
</dbReference>
<sequence>MCGDLLDSIGLMERDELEVDKAEQERLLADSQPPTSSTPVTNPDANPVSSAHVLQPRTPQATKGPLPTKVSFEDRLVEILEGLDAEETHGNIPDDLEVQEDEVERQRAHERNLDQFSHHIGRLKGKTHNTPKPVSCVRILHTNGIHLLELVRCSCRTAEEQLVDLCANQLIPSSFDRIQTLFTTPLLDFARLCNLELKSSIYQFNSMLRRLTDPMAPDLVANLYHEFRRMFRLWRWVKKLLWAGYGHKSDPCSAKNGEFGNFCYTCPQPGLNLPPTWESDAANPIYRRTFVADGNFKADHIYRPGDDVALYDGAGMMPRAEEYMDWIKSAIEQSTKAPCENSFKAIISAMIASKSCDRTGIAAIACARHGCYAPNAIVDLFRGEQQKNVDYALLRALETTQVDARQQTTLLYDIACQYMVHIQSRIGDQLQNRTLDFAIGLFHVHAHKDQCFFRFSPTFIPGLAVVIGEILESLWSVLNEVSIAARTATLASRAEMIDDHASDSNHKKALNMIHFLCGLLIKARNQSKALDTYFSNLNMMCSARTAEWIKQVEYAENTRLSDVAVMDIYGTVQPNKPPPPSSDMAQPRENDATSNKVFEYLELALFVEERQYIKSLQPGHNDANAISELRQTLTPLLSNLQRQQEKVHLIYADEESSTVRSFVSSAEWDPDEDFIPSDIWVGDSCTFEQQ</sequence>
<name>A0A409X4A7_9AGAR</name>
<gene>
    <name evidence="3" type="ORF">CVT24_009935</name>
</gene>
<dbReference type="PANTHER" id="PTHR33096">
    <property type="entry name" value="CXC2 DOMAIN-CONTAINING PROTEIN"/>
    <property type="match status" value="1"/>
</dbReference>
<dbReference type="OrthoDB" id="3214502at2759"/>
<feature type="region of interest" description="Disordered" evidence="1">
    <location>
        <begin position="24"/>
        <end position="67"/>
    </location>
</feature>
<evidence type="ECO:0000256" key="1">
    <source>
        <dbReference type="SAM" id="MobiDB-lite"/>
    </source>
</evidence>
<feature type="compositionally biased region" description="Polar residues" evidence="1">
    <location>
        <begin position="32"/>
        <end position="49"/>
    </location>
</feature>
<comment type="caution">
    <text evidence="3">The sequence shown here is derived from an EMBL/GenBank/DDBJ whole genome shotgun (WGS) entry which is preliminary data.</text>
</comment>
<dbReference type="Pfam" id="PF18758">
    <property type="entry name" value="KDZ"/>
    <property type="match status" value="1"/>
</dbReference>
<dbReference type="Proteomes" id="UP000284842">
    <property type="component" value="Unassembled WGS sequence"/>
</dbReference>